<feature type="transmembrane region" description="Helical" evidence="2">
    <location>
        <begin position="215"/>
        <end position="241"/>
    </location>
</feature>
<feature type="region of interest" description="Disordered" evidence="1">
    <location>
        <begin position="28"/>
        <end position="48"/>
    </location>
</feature>
<gene>
    <name evidence="5" type="ORF">AYI70_g3356</name>
    <name evidence="4" type="ORF">AYI70_g9541</name>
</gene>
<evidence type="ECO:0000313" key="6">
    <source>
        <dbReference type="Proteomes" id="UP000187283"/>
    </source>
</evidence>
<evidence type="ECO:0000259" key="3">
    <source>
        <dbReference type="Pfam" id="PF24841"/>
    </source>
</evidence>
<feature type="transmembrane region" description="Helical" evidence="2">
    <location>
        <begin position="177"/>
        <end position="195"/>
    </location>
</feature>
<evidence type="ECO:0000313" key="4">
    <source>
        <dbReference type="EMBL" id="OMJ11717.1"/>
    </source>
</evidence>
<protein>
    <recommendedName>
        <fullName evidence="3">DUF7719 domain-containing protein</fullName>
    </recommendedName>
</protein>
<feature type="transmembrane region" description="Helical" evidence="2">
    <location>
        <begin position="121"/>
        <end position="139"/>
    </location>
</feature>
<dbReference type="EMBL" id="LSSN01000950">
    <property type="protein sequence ID" value="OMJ21639.1"/>
    <property type="molecule type" value="Genomic_DNA"/>
</dbReference>
<dbReference type="PANTHER" id="PTHR37846:SF1">
    <property type="entry name" value="DEACETYLASE-LIKE PROTEIN"/>
    <property type="match status" value="1"/>
</dbReference>
<evidence type="ECO:0000256" key="2">
    <source>
        <dbReference type="SAM" id="Phobius"/>
    </source>
</evidence>
<feature type="region of interest" description="Disordered" evidence="1">
    <location>
        <begin position="84"/>
        <end position="111"/>
    </location>
</feature>
<proteinExistence type="predicted"/>
<accession>A0A1R1XAT0</accession>
<dbReference type="Pfam" id="PF24841">
    <property type="entry name" value="DUF7719"/>
    <property type="match status" value="1"/>
</dbReference>
<feature type="compositionally biased region" description="Acidic residues" evidence="1">
    <location>
        <begin position="100"/>
        <end position="111"/>
    </location>
</feature>
<keyword evidence="2" id="KW-0472">Membrane</keyword>
<feature type="compositionally biased region" description="Basic and acidic residues" evidence="1">
    <location>
        <begin position="86"/>
        <end position="95"/>
    </location>
</feature>
<evidence type="ECO:0000256" key="1">
    <source>
        <dbReference type="SAM" id="MobiDB-lite"/>
    </source>
</evidence>
<reference evidence="4 6" key="1">
    <citation type="submission" date="2017-01" db="EMBL/GenBank/DDBJ databases">
        <authorList>
            <person name="Mah S.A."/>
            <person name="Swanson W.J."/>
            <person name="Moy G.W."/>
            <person name="Vacquier V.D."/>
        </authorList>
    </citation>
    <scope>NUCLEOTIDE SEQUENCE [LARGE SCALE GENOMIC DNA]</scope>
    <source>
        <strain evidence="4 6">GSMNP</strain>
    </source>
</reference>
<organism evidence="4 6">
    <name type="scientific">Smittium culicis</name>
    <dbReference type="NCBI Taxonomy" id="133412"/>
    <lineage>
        <taxon>Eukaryota</taxon>
        <taxon>Fungi</taxon>
        <taxon>Fungi incertae sedis</taxon>
        <taxon>Zoopagomycota</taxon>
        <taxon>Kickxellomycotina</taxon>
        <taxon>Harpellomycetes</taxon>
        <taxon>Harpellales</taxon>
        <taxon>Legeriomycetaceae</taxon>
        <taxon>Smittium</taxon>
    </lineage>
</organism>
<dbReference type="OrthoDB" id="5597489at2759"/>
<dbReference type="STRING" id="133412.A0A1R1XAT0"/>
<feature type="domain" description="DUF7719" evidence="3">
    <location>
        <begin position="180"/>
        <end position="241"/>
    </location>
</feature>
<dbReference type="Proteomes" id="UP000187283">
    <property type="component" value="Unassembled WGS sequence"/>
</dbReference>
<keyword evidence="2" id="KW-1133">Transmembrane helix</keyword>
<dbReference type="EMBL" id="LSSN01004323">
    <property type="protein sequence ID" value="OMJ11717.1"/>
    <property type="molecule type" value="Genomic_DNA"/>
</dbReference>
<dbReference type="AlphaFoldDB" id="A0A1R1XAT0"/>
<keyword evidence="6" id="KW-1185">Reference proteome</keyword>
<dbReference type="PANTHER" id="PTHR37846">
    <property type="entry name" value="YALI0B21296P"/>
    <property type="match status" value="1"/>
</dbReference>
<keyword evidence="2" id="KW-0812">Transmembrane</keyword>
<name>A0A1R1XAT0_9FUNG</name>
<sequence length="248" mass="28169">MKHDKNKTSQDELESLTGLDYLIGKSEQNLKAHSKKNGDNGENSKPQYLIDQIPLRKLKAGQKMEGILDGLGEKLGASKIGKNSSHKYEKVKPSDQLDQSQDEEEEEEDGDVELPAWLNSIFYTICLIFVYGTFMILVNQQYGQEVIIKEVAISMAKAMPSIGCFVYFTNSYKEYRLVRLAMVALASFFGCYFVHLNLHSPRLGVMKRAPSLITLWVYLTLMLDIRPAIISTVSVAAFWIIDPFKTRW</sequence>
<feature type="transmembrane region" description="Helical" evidence="2">
    <location>
        <begin position="151"/>
        <end position="170"/>
    </location>
</feature>
<dbReference type="InterPro" id="IPR056136">
    <property type="entry name" value="DUF7719"/>
</dbReference>
<comment type="caution">
    <text evidence="4">The sequence shown here is derived from an EMBL/GenBank/DDBJ whole genome shotgun (WGS) entry which is preliminary data.</text>
</comment>
<evidence type="ECO:0000313" key="5">
    <source>
        <dbReference type="EMBL" id="OMJ21639.1"/>
    </source>
</evidence>